<feature type="domain" description="2-oxoacid dehydrogenase acyltransferase catalytic" evidence="1">
    <location>
        <begin position="28"/>
        <end position="139"/>
    </location>
</feature>
<name>A0A3A8HC30_9BACT</name>
<proteinExistence type="predicted"/>
<evidence type="ECO:0000313" key="3">
    <source>
        <dbReference type="Proteomes" id="UP000268094"/>
    </source>
</evidence>
<dbReference type="InterPro" id="IPR001078">
    <property type="entry name" value="2-oxoacid_DH_actylTfrase"/>
</dbReference>
<dbReference type="OrthoDB" id="9805770at2"/>
<dbReference type="GO" id="GO:0016746">
    <property type="term" value="F:acyltransferase activity"/>
    <property type="evidence" value="ECO:0007669"/>
    <property type="project" value="InterPro"/>
</dbReference>
<dbReference type="AlphaFoldDB" id="A0A3A8HC30"/>
<dbReference type="InterPro" id="IPR023213">
    <property type="entry name" value="CAT-like_dom_sf"/>
</dbReference>
<dbReference type="GO" id="GO:0045254">
    <property type="term" value="C:pyruvate dehydrogenase complex"/>
    <property type="evidence" value="ECO:0007669"/>
    <property type="project" value="InterPro"/>
</dbReference>
<dbReference type="Pfam" id="PF00198">
    <property type="entry name" value="2-oxoacid_dh"/>
    <property type="match status" value="2"/>
</dbReference>
<dbReference type="Gene3D" id="3.30.559.10">
    <property type="entry name" value="Chloramphenicol acetyltransferase-like domain"/>
    <property type="match status" value="1"/>
</dbReference>
<dbReference type="PANTHER" id="PTHR23151">
    <property type="entry name" value="DIHYDROLIPOAMIDE ACETYL/SUCCINYL-TRANSFERASE-RELATED"/>
    <property type="match status" value="1"/>
</dbReference>
<evidence type="ECO:0000259" key="1">
    <source>
        <dbReference type="Pfam" id="PF00198"/>
    </source>
</evidence>
<comment type="caution">
    <text evidence="2">The sequence shown here is derived from an EMBL/GenBank/DDBJ whole genome shotgun (WGS) entry which is preliminary data.</text>
</comment>
<dbReference type="RefSeq" id="WP_120545882.1">
    <property type="nucleotide sequence ID" value="NZ_RAVZ01000628.1"/>
</dbReference>
<keyword evidence="3" id="KW-1185">Reference proteome</keyword>
<protein>
    <submittedName>
        <fullName evidence="2">2-oxo acid dehydrogenase</fullName>
    </submittedName>
</protein>
<sequence length="280" mass="30333">MNLDLKPAPPASAFRKLALGTWRAPRDPTAYASLEVRMEPALEFMASHRTRTGRRLTVTHLVAKAAADALRLHPEANVVLRGNRPWQRKDVGVCVLVVQPAHGSARVDLTTATVHRADAMPLEALADALEAKVSRVRAREDVEIERGKRRSSLLPGWLMGPALRLLSFVWYGLNVDLGFVGMPFDPFGSVAVTNLGSLGLEQGFVAMVPYTRVPLLLAPGKVRDVPVVEAGALVPGKAMTLTCTWDARLIDVDLAARVLRHIGGALEDPRGWDAPGGEAR</sequence>
<organism evidence="2 3">
    <name type="scientific">Corallococcus terminator</name>
    <dbReference type="NCBI Taxonomy" id="2316733"/>
    <lineage>
        <taxon>Bacteria</taxon>
        <taxon>Pseudomonadati</taxon>
        <taxon>Myxococcota</taxon>
        <taxon>Myxococcia</taxon>
        <taxon>Myxococcales</taxon>
        <taxon>Cystobacterineae</taxon>
        <taxon>Myxococcaceae</taxon>
        <taxon>Corallococcus</taxon>
    </lineage>
</organism>
<evidence type="ECO:0000313" key="2">
    <source>
        <dbReference type="EMBL" id="RKG67856.1"/>
    </source>
</evidence>
<gene>
    <name evidence="2" type="ORF">D7V88_40910</name>
</gene>
<feature type="domain" description="2-oxoacid dehydrogenase acyltransferase catalytic" evidence="1">
    <location>
        <begin position="188"/>
        <end position="270"/>
    </location>
</feature>
<dbReference type="InterPro" id="IPR045257">
    <property type="entry name" value="E2/Pdx1"/>
</dbReference>
<accession>A0A3A8HC30</accession>
<dbReference type="PANTHER" id="PTHR23151:SF90">
    <property type="entry name" value="DIHYDROLIPOYLLYSINE-RESIDUE ACETYLTRANSFERASE COMPONENT OF PYRUVATE DEHYDROGENASE COMPLEX, MITOCHONDRIAL-RELATED"/>
    <property type="match status" value="1"/>
</dbReference>
<reference evidence="3" key="1">
    <citation type="submission" date="2018-09" db="EMBL/GenBank/DDBJ databases">
        <authorList>
            <person name="Livingstone P.G."/>
            <person name="Whitworth D.E."/>
        </authorList>
    </citation>
    <scope>NUCLEOTIDE SEQUENCE [LARGE SCALE GENOMIC DNA]</scope>
    <source>
        <strain evidence="3">CA054A</strain>
    </source>
</reference>
<dbReference type="SUPFAM" id="SSF52777">
    <property type="entry name" value="CoA-dependent acyltransferases"/>
    <property type="match status" value="1"/>
</dbReference>
<dbReference type="GO" id="GO:0006086">
    <property type="term" value="P:pyruvate decarboxylation to acetyl-CoA"/>
    <property type="evidence" value="ECO:0007669"/>
    <property type="project" value="InterPro"/>
</dbReference>
<dbReference type="Proteomes" id="UP000268094">
    <property type="component" value="Unassembled WGS sequence"/>
</dbReference>
<dbReference type="EMBL" id="RAVZ01000628">
    <property type="protein sequence ID" value="RKG67856.1"/>
    <property type="molecule type" value="Genomic_DNA"/>
</dbReference>